<dbReference type="PANTHER" id="PTHR10622">
    <property type="entry name" value="HET DOMAIN-CONTAINING PROTEIN"/>
    <property type="match status" value="1"/>
</dbReference>
<organism evidence="2 3">
    <name type="scientific">Zopfia rhizophila CBS 207.26</name>
    <dbReference type="NCBI Taxonomy" id="1314779"/>
    <lineage>
        <taxon>Eukaryota</taxon>
        <taxon>Fungi</taxon>
        <taxon>Dikarya</taxon>
        <taxon>Ascomycota</taxon>
        <taxon>Pezizomycotina</taxon>
        <taxon>Dothideomycetes</taxon>
        <taxon>Dothideomycetes incertae sedis</taxon>
        <taxon>Zopfiaceae</taxon>
        <taxon>Zopfia</taxon>
    </lineage>
</organism>
<accession>A0A6A6E1B9</accession>
<evidence type="ECO:0000259" key="1">
    <source>
        <dbReference type="Pfam" id="PF06985"/>
    </source>
</evidence>
<name>A0A6A6E1B9_9PEZI</name>
<evidence type="ECO:0000313" key="2">
    <source>
        <dbReference type="EMBL" id="KAF2183950.1"/>
    </source>
</evidence>
<protein>
    <submittedName>
        <fullName evidence="2">HET-domain-containing protein</fullName>
    </submittedName>
</protein>
<feature type="domain" description="Heterokaryon incompatibility" evidence="1">
    <location>
        <begin position="25"/>
        <end position="125"/>
    </location>
</feature>
<dbReference type="EMBL" id="ML994640">
    <property type="protein sequence ID" value="KAF2183950.1"/>
    <property type="molecule type" value="Genomic_DNA"/>
</dbReference>
<dbReference type="OrthoDB" id="674604at2759"/>
<dbReference type="Proteomes" id="UP000800200">
    <property type="component" value="Unassembled WGS sequence"/>
</dbReference>
<reference evidence="2" key="1">
    <citation type="journal article" date="2020" name="Stud. Mycol.">
        <title>101 Dothideomycetes genomes: a test case for predicting lifestyles and emergence of pathogens.</title>
        <authorList>
            <person name="Haridas S."/>
            <person name="Albert R."/>
            <person name="Binder M."/>
            <person name="Bloem J."/>
            <person name="Labutti K."/>
            <person name="Salamov A."/>
            <person name="Andreopoulos B."/>
            <person name="Baker S."/>
            <person name="Barry K."/>
            <person name="Bills G."/>
            <person name="Bluhm B."/>
            <person name="Cannon C."/>
            <person name="Castanera R."/>
            <person name="Culley D."/>
            <person name="Daum C."/>
            <person name="Ezra D."/>
            <person name="Gonzalez J."/>
            <person name="Henrissat B."/>
            <person name="Kuo A."/>
            <person name="Liang C."/>
            <person name="Lipzen A."/>
            <person name="Lutzoni F."/>
            <person name="Magnuson J."/>
            <person name="Mondo S."/>
            <person name="Nolan M."/>
            <person name="Ohm R."/>
            <person name="Pangilinan J."/>
            <person name="Park H.-J."/>
            <person name="Ramirez L."/>
            <person name="Alfaro M."/>
            <person name="Sun H."/>
            <person name="Tritt A."/>
            <person name="Yoshinaga Y."/>
            <person name="Zwiers L.-H."/>
            <person name="Turgeon B."/>
            <person name="Goodwin S."/>
            <person name="Spatafora J."/>
            <person name="Crous P."/>
            <person name="Grigoriev I."/>
        </authorList>
    </citation>
    <scope>NUCLEOTIDE SEQUENCE</scope>
    <source>
        <strain evidence="2">CBS 207.26</strain>
    </source>
</reference>
<dbReference type="Pfam" id="PF06985">
    <property type="entry name" value="HET"/>
    <property type="match status" value="1"/>
</dbReference>
<keyword evidence="3" id="KW-1185">Reference proteome</keyword>
<gene>
    <name evidence="2" type="ORF">K469DRAFT_710332</name>
</gene>
<dbReference type="PANTHER" id="PTHR10622:SF11">
    <property type="entry name" value="HET-DOMAIN-CONTAINING PROTEIN"/>
    <property type="match status" value="1"/>
</dbReference>
<proteinExistence type="predicted"/>
<sequence>MRLLEFKSHGEFSLTKDLIDLIPPYAILSHTWGDDDEEVTFKDVTEGSGKSKAGYRKIQFCGEQAARNGLKHFWVDTCCIDRSNNTEFSEAINSMFRWYHKAAKCYVYLSDVPANGYNQANQSFQWMWEPAFRKSRWFTRGWTLQELIAPPSVEFFSLEGKLLGCRNSLERQIYEITGIPVQALQGSSLSDFSVKERMSCNRVQGINDVATHN</sequence>
<evidence type="ECO:0000313" key="3">
    <source>
        <dbReference type="Proteomes" id="UP000800200"/>
    </source>
</evidence>
<dbReference type="InterPro" id="IPR010730">
    <property type="entry name" value="HET"/>
</dbReference>
<dbReference type="AlphaFoldDB" id="A0A6A6E1B9"/>